<dbReference type="STRING" id="905079.L1IR22"/>
<dbReference type="InterPro" id="IPR042533">
    <property type="entry name" value="Nucleoporin_Nup155_C_1"/>
</dbReference>
<keyword evidence="10" id="KW-1185">Reference proteome</keyword>
<feature type="domain" description="Nucleoporin Nup133/Nup155-like C-terminal" evidence="6">
    <location>
        <begin position="849"/>
        <end position="939"/>
    </location>
</feature>
<dbReference type="Gene3D" id="1.25.40.450">
    <property type="entry name" value="Nucleoporin, helical domain, N-terminal subdomain"/>
    <property type="match status" value="1"/>
</dbReference>
<gene>
    <name evidence="8" type="primary">NUP155</name>
    <name evidence="8" type="ORF">GUITHDRAFT_144261</name>
</gene>
<evidence type="ECO:0000256" key="1">
    <source>
        <dbReference type="ARBA" id="ARBA00004123"/>
    </source>
</evidence>
<dbReference type="RefSeq" id="XP_005825294.1">
    <property type="nucleotide sequence ID" value="XM_005825237.1"/>
</dbReference>
<keyword evidence="3" id="KW-0813">Transport</keyword>
<reference evidence="9" key="3">
    <citation type="submission" date="2015-06" db="UniProtKB">
        <authorList>
            <consortium name="EnsemblProtists"/>
        </authorList>
    </citation>
    <scope>IDENTIFICATION</scope>
</reference>
<dbReference type="Pfam" id="PF03177">
    <property type="entry name" value="Nucleoporin_C"/>
    <property type="match status" value="1"/>
</dbReference>
<dbReference type="AlphaFoldDB" id="L1IR22"/>
<dbReference type="Pfam" id="PF08801">
    <property type="entry name" value="Nucleoporin_N"/>
    <property type="match status" value="1"/>
</dbReference>
<evidence type="ECO:0000256" key="4">
    <source>
        <dbReference type="ARBA" id="ARBA00023242"/>
    </source>
</evidence>
<protein>
    <submittedName>
        <fullName evidence="8">Nup155, nuclear pore complex component</fullName>
    </submittedName>
</protein>
<dbReference type="EMBL" id="JH993049">
    <property type="protein sequence ID" value="EKX38314.1"/>
    <property type="molecule type" value="Genomic_DNA"/>
</dbReference>
<dbReference type="GO" id="GO:0036228">
    <property type="term" value="P:protein localization to nuclear inner membrane"/>
    <property type="evidence" value="ECO:0007669"/>
    <property type="project" value="TreeGrafter"/>
</dbReference>
<name>L1IR22_GUITC</name>
<evidence type="ECO:0000256" key="3">
    <source>
        <dbReference type="ARBA" id="ARBA00022448"/>
    </source>
</evidence>
<reference evidence="8 10" key="1">
    <citation type="journal article" date="2012" name="Nature">
        <title>Algal genomes reveal evolutionary mosaicism and the fate of nucleomorphs.</title>
        <authorList>
            <consortium name="DOE Joint Genome Institute"/>
            <person name="Curtis B.A."/>
            <person name="Tanifuji G."/>
            <person name="Burki F."/>
            <person name="Gruber A."/>
            <person name="Irimia M."/>
            <person name="Maruyama S."/>
            <person name="Arias M.C."/>
            <person name="Ball S.G."/>
            <person name="Gile G.H."/>
            <person name="Hirakawa Y."/>
            <person name="Hopkins J.F."/>
            <person name="Kuo A."/>
            <person name="Rensing S.A."/>
            <person name="Schmutz J."/>
            <person name="Symeonidi A."/>
            <person name="Elias M."/>
            <person name="Eveleigh R.J."/>
            <person name="Herman E.K."/>
            <person name="Klute M.J."/>
            <person name="Nakayama T."/>
            <person name="Obornik M."/>
            <person name="Reyes-Prieto A."/>
            <person name="Armbrust E.V."/>
            <person name="Aves S.J."/>
            <person name="Beiko R.G."/>
            <person name="Coutinho P."/>
            <person name="Dacks J.B."/>
            <person name="Durnford D.G."/>
            <person name="Fast N.M."/>
            <person name="Green B.R."/>
            <person name="Grisdale C.J."/>
            <person name="Hempel F."/>
            <person name="Henrissat B."/>
            <person name="Hoppner M.P."/>
            <person name="Ishida K."/>
            <person name="Kim E."/>
            <person name="Koreny L."/>
            <person name="Kroth P.G."/>
            <person name="Liu Y."/>
            <person name="Malik S.B."/>
            <person name="Maier U.G."/>
            <person name="McRose D."/>
            <person name="Mock T."/>
            <person name="Neilson J.A."/>
            <person name="Onodera N.T."/>
            <person name="Poole A.M."/>
            <person name="Pritham E.J."/>
            <person name="Richards T.A."/>
            <person name="Rocap G."/>
            <person name="Roy S.W."/>
            <person name="Sarai C."/>
            <person name="Schaack S."/>
            <person name="Shirato S."/>
            <person name="Slamovits C.H."/>
            <person name="Spencer D.F."/>
            <person name="Suzuki S."/>
            <person name="Worden A.Z."/>
            <person name="Zauner S."/>
            <person name="Barry K."/>
            <person name="Bell C."/>
            <person name="Bharti A.K."/>
            <person name="Crow J.A."/>
            <person name="Grimwood J."/>
            <person name="Kramer R."/>
            <person name="Lindquist E."/>
            <person name="Lucas S."/>
            <person name="Salamov A."/>
            <person name="McFadden G.I."/>
            <person name="Lane C.E."/>
            <person name="Keeling P.J."/>
            <person name="Gray M.W."/>
            <person name="Grigoriev I.V."/>
            <person name="Archibald J.M."/>
        </authorList>
    </citation>
    <scope>NUCLEOTIDE SEQUENCE</scope>
    <source>
        <strain evidence="8 10">CCMP2712</strain>
    </source>
</reference>
<dbReference type="GO" id="GO:0006606">
    <property type="term" value="P:protein import into nucleus"/>
    <property type="evidence" value="ECO:0007669"/>
    <property type="project" value="TreeGrafter"/>
</dbReference>
<dbReference type="eggNOG" id="KOG1900">
    <property type="taxonomic scope" value="Eukaryota"/>
</dbReference>
<evidence type="ECO:0000256" key="5">
    <source>
        <dbReference type="SAM" id="MobiDB-lite"/>
    </source>
</evidence>
<feature type="compositionally biased region" description="Basic residues" evidence="5">
    <location>
        <begin position="1221"/>
        <end position="1232"/>
    </location>
</feature>
<dbReference type="Proteomes" id="UP000011087">
    <property type="component" value="Unassembled WGS sequence"/>
</dbReference>
<sequence>MSIFGHDRSFFPSNVSHAGESLRSADQALDPAVHKAESLARVHKVRSCHVGGGCHRLTATTLQLLDEEMDNDERMRLRGQWAGERNSVYEADDVGIEFSAESRDRLPDLVVSRLENMRDLCFFGILREINIAWASVDDVICLWSPVPQEGTRPPARTLHCKDYVTAVCLVRPDPSKTYDCDGMPMFFLAVGLRESVELFKLELTETEIVIHDTNIEIPVESYVCKMVSTPLGRLFIGCSDGCVYELHYDEDDYSLSSFWRPRKFRKKSCQSFRFDEIFRGVSRMIKTVDTDPITEMVYDSSRHILYALSQQRAEQDSQRSAMQRSYICRYSLGPDGRSGVQYLGRSDLERATQGIEQARRMPMSQGAKAADHDIVAVHAIDVAESVQCQCVLVTSTGYRIFLEWQEGSKQVRVRSTKAPPSAAAAMHGGRSMPETRVQCSLYRHGIFLLGMPNLVVCIAGTHNQSETEEREVYFEIPMAQHLPDAYGAVQMWMLEEVTCLAGSGSAVVPAGTKANPRGGTVQSTNELLQQHVSSPRRFLCIGSSGVVVVHRQQPWEKLRFASQHAEALESQARMLGKEGWHYFLRFPKEQACASAIYWWVQAGGGQQQYSDPSRRRTEAEQAASVFFHTAYNVDVQQVAHTSFREEELKEPRMRGLLIALSRFLRPVWWYKLFDASSSLLSHSEWERLVWQLQLLAKFLTDNEDKLPRGKGLGMTQSRMALGSSSFASSVNSPGLPLSVREIRDMVNMCKEVCSFMAIATRNGLGSILQEVDLSQIKELEFKTAVLRLVGKPKQNEIYLQQQVLAVIEKLIEQSPASQPRLLLPGEQAFSPSSVNDYMVRSAIRREKLIRDIEEQCPNIFRPAEHSKMRARKCLAEARESYQYHPDRVQQCLSEARELYNRVSKDLNEDDIHRMCDSFCELNEHLAAIQVLLKRFSEKSEPVSPAEAAKLQLLLHLLASQSDKSSFTKALEVALEHKGLYTSRVSSVDVNTNEEFLFPTVYVVFRSVLDDSSFGSLWPILRRLPLLKKSSAPQHHLIAFLRGRPDGPDKLVELYNETGQFSKAGEICLQEAVRPVEKGVPTLDDRIRWYREAAKAAKLNGGMLNSQHQATMLDQYADICHIQQHLLEQVDILLRRKPSSALRAMAARMQERAMGLQDLFGCSVDAECYEVALEVCELASSAGEVQEDAMNLPQVVKKLWTLLLEQAWTAPWEEEEEAQDVRKRRSSSGWRRR</sequence>
<dbReference type="EnsemblProtists" id="EKX38314">
    <property type="protein sequence ID" value="EKX38314"/>
    <property type="gene ID" value="GUITHDRAFT_144261"/>
</dbReference>
<dbReference type="InterPro" id="IPR007187">
    <property type="entry name" value="Nucleoporin_Nup133/Nup155_C"/>
</dbReference>
<evidence type="ECO:0000313" key="10">
    <source>
        <dbReference type="Proteomes" id="UP000011087"/>
    </source>
</evidence>
<proteinExistence type="inferred from homology"/>
<dbReference type="GO" id="GO:0044611">
    <property type="term" value="C:nuclear pore inner ring"/>
    <property type="evidence" value="ECO:0007669"/>
    <property type="project" value="TreeGrafter"/>
</dbReference>
<comment type="subcellular location">
    <subcellularLocation>
        <location evidence="1">Nucleus</location>
    </subcellularLocation>
</comment>
<dbReference type="InterPro" id="IPR004870">
    <property type="entry name" value="Nucleoporin_Nup155"/>
</dbReference>
<dbReference type="GeneID" id="17295118"/>
<dbReference type="KEGG" id="gtt:GUITHDRAFT_144261"/>
<dbReference type="PANTHER" id="PTHR10350">
    <property type="entry name" value="NUCLEAR PORE COMPLEX PROTEIN NUP155"/>
    <property type="match status" value="1"/>
</dbReference>
<dbReference type="GO" id="GO:0017056">
    <property type="term" value="F:structural constituent of nuclear pore"/>
    <property type="evidence" value="ECO:0007669"/>
    <property type="project" value="InterPro"/>
</dbReference>
<dbReference type="InterPro" id="IPR014908">
    <property type="entry name" value="Nucleoporin_Nup133/Nup155_N"/>
</dbReference>
<comment type="similarity">
    <text evidence="2">Belongs to the non-repetitive/WGA-negative nucleoporin family.</text>
</comment>
<evidence type="ECO:0000259" key="7">
    <source>
        <dbReference type="Pfam" id="PF08801"/>
    </source>
</evidence>
<dbReference type="OrthoDB" id="338970at2759"/>
<dbReference type="HOGENOM" id="CLU_000429_1_0_1"/>
<evidence type="ECO:0000259" key="6">
    <source>
        <dbReference type="Pfam" id="PF03177"/>
    </source>
</evidence>
<dbReference type="GO" id="GO:0006405">
    <property type="term" value="P:RNA export from nucleus"/>
    <property type="evidence" value="ECO:0007669"/>
    <property type="project" value="TreeGrafter"/>
</dbReference>
<reference evidence="10" key="2">
    <citation type="submission" date="2012-11" db="EMBL/GenBank/DDBJ databases">
        <authorList>
            <person name="Kuo A."/>
            <person name="Curtis B.A."/>
            <person name="Tanifuji G."/>
            <person name="Burki F."/>
            <person name="Gruber A."/>
            <person name="Irimia M."/>
            <person name="Maruyama S."/>
            <person name="Arias M.C."/>
            <person name="Ball S.G."/>
            <person name="Gile G.H."/>
            <person name="Hirakawa Y."/>
            <person name="Hopkins J.F."/>
            <person name="Rensing S.A."/>
            <person name="Schmutz J."/>
            <person name="Symeonidi A."/>
            <person name="Elias M."/>
            <person name="Eveleigh R.J."/>
            <person name="Herman E.K."/>
            <person name="Klute M.J."/>
            <person name="Nakayama T."/>
            <person name="Obornik M."/>
            <person name="Reyes-Prieto A."/>
            <person name="Armbrust E.V."/>
            <person name="Aves S.J."/>
            <person name="Beiko R.G."/>
            <person name="Coutinho P."/>
            <person name="Dacks J.B."/>
            <person name="Durnford D.G."/>
            <person name="Fast N.M."/>
            <person name="Green B.R."/>
            <person name="Grisdale C."/>
            <person name="Hempe F."/>
            <person name="Henrissat B."/>
            <person name="Hoppner M.P."/>
            <person name="Ishida K.-I."/>
            <person name="Kim E."/>
            <person name="Koreny L."/>
            <person name="Kroth P.G."/>
            <person name="Liu Y."/>
            <person name="Malik S.-B."/>
            <person name="Maier U.G."/>
            <person name="McRose D."/>
            <person name="Mock T."/>
            <person name="Neilson J.A."/>
            <person name="Onodera N.T."/>
            <person name="Poole A.M."/>
            <person name="Pritham E.J."/>
            <person name="Richards T.A."/>
            <person name="Rocap G."/>
            <person name="Roy S.W."/>
            <person name="Sarai C."/>
            <person name="Schaack S."/>
            <person name="Shirato S."/>
            <person name="Slamovits C.H."/>
            <person name="Spencer D.F."/>
            <person name="Suzuki S."/>
            <person name="Worden A.Z."/>
            <person name="Zauner S."/>
            <person name="Barry K."/>
            <person name="Bell C."/>
            <person name="Bharti A.K."/>
            <person name="Crow J.A."/>
            <person name="Grimwood J."/>
            <person name="Kramer R."/>
            <person name="Lindquist E."/>
            <person name="Lucas S."/>
            <person name="Salamov A."/>
            <person name="McFadden G.I."/>
            <person name="Lane C.E."/>
            <person name="Keeling P.J."/>
            <person name="Gray M.W."/>
            <person name="Grigoriev I.V."/>
            <person name="Archibald J.M."/>
        </authorList>
    </citation>
    <scope>NUCLEOTIDE SEQUENCE</scope>
    <source>
        <strain evidence="10">CCMP2712</strain>
    </source>
</reference>
<evidence type="ECO:0000313" key="9">
    <source>
        <dbReference type="EnsemblProtists" id="EKX38314"/>
    </source>
</evidence>
<dbReference type="GO" id="GO:0000972">
    <property type="term" value="P:transcription-dependent tethering of RNA polymerase II gene DNA at nuclear periphery"/>
    <property type="evidence" value="ECO:0007669"/>
    <property type="project" value="TreeGrafter"/>
</dbReference>
<feature type="domain" description="Nucleoporin Nup133/Nup155-like N-terminal" evidence="7">
    <location>
        <begin position="106"/>
        <end position="451"/>
    </location>
</feature>
<dbReference type="PANTHER" id="PTHR10350:SF6">
    <property type="entry name" value="NUCLEAR PORE COMPLEX PROTEIN NUP155"/>
    <property type="match status" value="1"/>
</dbReference>
<evidence type="ECO:0000256" key="2">
    <source>
        <dbReference type="ARBA" id="ARBA00007373"/>
    </source>
</evidence>
<accession>L1IR22</accession>
<evidence type="ECO:0000313" key="8">
    <source>
        <dbReference type="EMBL" id="EKX38314.1"/>
    </source>
</evidence>
<organism evidence="8">
    <name type="scientific">Guillardia theta (strain CCMP2712)</name>
    <name type="common">Cryptophyte</name>
    <dbReference type="NCBI Taxonomy" id="905079"/>
    <lineage>
        <taxon>Eukaryota</taxon>
        <taxon>Cryptophyceae</taxon>
        <taxon>Pyrenomonadales</taxon>
        <taxon>Geminigeraceae</taxon>
        <taxon>Guillardia</taxon>
    </lineage>
</organism>
<dbReference type="Gene3D" id="1.20.58.1780">
    <property type="match status" value="1"/>
</dbReference>
<keyword evidence="4" id="KW-0539">Nucleus</keyword>
<dbReference type="PaxDb" id="55529-EKX38314"/>
<feature type="region of interest" description="Disordered" evidence="5">
    <location>
        <begin position="1212"/>
        <end position="1232"/>
    </location>
</feature>